<dbReference type="OrthoDB" id="5396328at2759"/>
<dbReference type="Proteomes" id="UP000324241">
    <property type="component" value="Unassembled WGS sequence"/>
</dbReference>
<evidence type="ECO:0000313" key="1">
    <source>
        <dbReference type="EMBL" id="KAA8647891.1"/>
    </source>
</evidence>
<name>A0A5M9MLL0_9EURO</name>
<dbReference type="InterPro" id="IPR021842">
    <property type="entry name" value="DUF3435"/>
</dbReference>
<dbReference type="Pfam" id="PF11917">
    <property type="entry name" value="DUF3435"/>
    <property type="match status" value="1"/>
</dbReference>
<reference evidence="1 2" key="1">
    <citation type="submission" date="2019-08" db="EMBL/GenBank/DDBJ databases">
        <title>The genome sequence of a newly discovered highly antifungal drug resistant Aspergillus species, Aspergillus tanneri NIH 1004.</title>
        <authorList>
            <person name="Mounaud S."/>
            <person name="Singh I."/>
            <person name="Joardar V."/>
            <person name="Pakala S."/>
            <person name="Pakala S."/>
            <person name="Venepally P."/>
            <person name="Chung J.K."/>
            <person name="Losada L."/>
            <person name="Nierman W.C."/>
        </authorList>
    </citation>
    <scope>NUCLEOTIDE SEQUENCE [LARGE SCALE GENOMIC DNA]</scope>
    <source>
        <strain evidence="1 2">NIH1004</strain>
    </source>
</reference>
<evidence type="ECO:0000313" key="2">
    <source>
        <dbReference type="Proteomes" id="UP000324241"/>
    </source>
</evidence>
<sequence length="170" mass="19666">MVTSDGPDPVRGLTFSSLHHDLTSLAQRECFRDPLRIHGIRGRVASQKHLRQPEARRWIIRIQIHTLNTNQNSNADIQATYWNIDPDYECLEIEESMAHHRDPNAPQKLDAAALAEIENDKEMIDLYQRIDNLTKAIDGRPKEHSELVSQREKLYTKAAKKRRTKTGIHQ</sequence>
<gene>
    <name evidence="1" type="ORF">ATNIH1004_006593</name>
</gene>
<protein>
    <submittedName>
        <fullName evidence="1">Uncharacterized protein</fullName>
    </submittedName>
</protein>
<organism evidence="1 2">
    <name type="scientific">Aspergillus tanneri</name>
    <dbReference type="NCBI Taxonomy" id="1220188"/>
    <lineage>
        <taxon>Eukaryota</taxon>
        <taxon>Fungi</taxon>
        <taxon>Dikarya</taxon>
        <taxon>Ascomycota</taxon>
        <taxon>Pezizomycotina</taxon>
        <taxon>Eurotiomycetes</taxon>
        <taxon>Eurotiomycetidae</taxon>
        <taxon>Eurotiales</taxon>
        <taxon>Aspergillaceae</taxon>
        <taxon>Aspergillus</taxon>
        <taxon>Aspergillus subgen. Circumdati</taxon>
    </lineage>
</organism>
<dbReference type="AlphaFoldDB" id="A0A5M9MLL0"/>
<dbReference type="GeneID" id="54329295"/>
<dbReference type="PANTHER" id="PTHR37535">
    <property type="entry name" value="FLUG DOMAIN PROTEIN"/>
    <property type="match status" value="1"/>
</dbReference>
<dbReference type="VEuPathDB" id="FungiDB:EYZ11_012787"/>
<comment type="caution">
    <text evidence="1">The sequence shown here is derived from an EMBL/GenBank/DDBJ whole genome shotgun (WGS) entry which is preliminary data.</text>
</comment>
<dbReference type="PANTHER" id="PTHR37535:SF3">
    <property type="entry name" value="FLUG DOMAIN-CONTAINING PROTEIN"/>
    <property type="match status" value="1"/>
</dbReference>
<proteinExistence type="predicted"/>
<dbReference type="RefSeq" id="XP_033427252.1">
    <property type="nucleotide sequence ID" value="XM_033571220.1"/>
</dbReference>
<dbReference type="EMBL" id="QUQM01000004">
    <property type="protein sequence ID" value="KAA8647891.1"/>
    <property type="molecule type" value="Genomic_DNA"/>
</dbReference>
<accession>A0A5M9MLL0</accession>